<keyword evidence="4" id="KW-1185">Reference proteome</keyword>
<dbReference type="InterPro" id="IPR011992">
    <property type="entry name" value="EF-hand-dom_pair"/>
</dbReference>
<gene>
    <name evidence="3" type="ORF">FCM35_KLT16947</name>
</gene>
<keyword evidence="1" id="KW-0106">Calcium</keyword>
<name>A0A833VIG8_9POAL</name>
<dbReference type="Gene3D" id="1.10.238.10">
    <property type="entry name" value="EF-hand"/>
    <property type="match status" value="1"/>
</dbReference>
<evidence type="ECO:0000259" key="2">
    <source>
        <dbReference type="PROSITE" id="PS50222"/>
    </source>
</evidence>
<accession>A0A833VIG8</accession>
<dbReference type="Pfam" id="PF13202">
    <property type="entry name" value="EF-hand_5"/>
    <property type="match status" value="1"/>
</dbReference>
<dbReference type="Proteomes" id="UP000623129">
    <property type="component" value="Unassembled WGS sequence"/>
</dbReference>
<evidence type="ECO:0000313" key="3">
    <source>
        <dbReference type="EMBL" id="KAF3339476.1"/>
    </source>
</evidence>
<protein>
    <submittedName>
        <fullName evidence="3">Polcalcin Cyn d 7-like protein</fullName>
    </submittedName>
</protein>
<dbReference type="OrthoDB" id="1914225at2759"/>
<feature type="domain" description="EF-hand" evidence="2">
    <location>
        <begin position="24"/>
        <end position="59"/>
    </location>
</feature>
<evidence type="ECO:0000256" key="1">
    <source>
        <dbReference type="ARBA" id="ARBA00022837"/>
    </source>
</evidence>
<dbReference type="GO" id="GO:0005509">
    <property type="term" value="F:calcium ion binding"/>
    <property type="evidence" value="ECO:0007669"/>
    <property type="project" value="InterPro"/>
</dbReference>
<comment type="caution">
    <text evidence="3">The sequence shown here is derived from an EMBL/GenBank/DDBJ whole genome shotgun (WGS) entry which is preliminary data.</text>
</comment>
<dbReference type="EMBL" id="SWLB01000004">
    <property type="protein sequence ID" value="KAF3339476.1"/>
    <property type="molecule type" value="Genomic_DNA"/>
</dbReference>
<reference evidence="3" key="1">
    <citation type="submission" date="2020-01" db="EMBL/GenBank/DDBJ databases">
        <title>Genome sequence of Kobresia littledalei, the first chromosome-level genome in the family Cyperaceae.</title>
        <authorList>
            <person name="Qu G."/>
        </authorList>
    </citation>
    <scope>NUCLEOTIDE SEQUENCE</scope>
    <source>
        <strain evidence="3">C.B.Clarke</strain>
        <tissue evidence="3">Leaf</tissue>
    </source>
</reference>
<proteinExistence type="predicted"/>
<organism evidence="3 4">
    <name type="scientific">Carex littledalei</name>
    <dbReference type="NCBI Taxonomy" id="544730"/>
    <lineage>
        <taxon>Eukaryota</taxon>
        <taxon>Viridiplantae</taxon>
        <taxon>Streptophyta</taxon>
        <taxon>Embryophyta</taxon>
        <taxon>Tracheophyta</taxon>
        <taxon>Spermatophyta</taxon>
        <taxon>Magnoliopsida</taxon>
        <taxon>Liliopsida</taxon>
        <taxon>Poales</taxon>
        <taxon>Cyperaceae</taxon>
        <taxon>Cyperoideae</taxon>
        <taxon>Cariceae</taxon>
        <taxon>Carex</taxon>
        <taxon>Carex subgen. Euthyceras</taxon>
    </lineage>
</organism>
<dbReference type="SUPFAM" id="SSF47473">
    <property type="entry name" value="EF-hand"/>
    <property type="match status" value="1"/>
</dbReference>
<dbReference type="PROSITE" id="PS50222">
    <property type="entry name" value="EF_HAND_2"/>
    <property type="match status" value="1"/>
</dbReference>
<evidence type="ECO:0000313" key="4">
    <source>
        <dbReference type="Proteomes" id="UP000623129"/>
    </source>
</evidence>
<sequence length="105" mass="12273">MTIECSNPGHHPHFLLRHKRFTKMTREEFDKWLDAVDSNRDGKITQEELYAALKVLGLHLKTLKAWIAIKAIDRNHNKVIDGNAERELLIDYAAKHWDIIVCDKI</sequence>
<dbReference type="SMART" id="SM00054">
    <property type="entry name" value="EFh"/>
    <property type="match status" value="1"/>
</dbReference>
<dbReference type="InterPro" id="IPR018247">
    <property type="entry name" value="EF_Hand_1_Ca_BS"/>
</dbReference>
<dbReference type="AlphaFoldDB" id="A0A833VIG8"/>
<dbReference type="PROSITE" id="PS00018">
    <property type="entry name" value="EF_HAND_1"/>
    <property type="match status" value="1"/>
</dbReference>
<dbReference type="InterPro" id="IPR002048">
    <property type="entry name" value="EF_hand_dom"/>
</dbReference>